<reference evidence="1 2" key="1">
    <citation type="journal article" date="2012" name="New Phytol.">
        <title>Insight into trade-off between wood decay and parasitism from the genome of a fungal forest pathogen.</title>
        <authorList>
            <person name="Olson A."/>
            <person name="Aerts A."/>
            <person name="Asiegbu F."/>
            <person name="Belbahri L."/>
            <person name="Bouzid O."/>
            <person name="Broberg A."/>
            <person name="Canback B."/>
            <person name="Coutinho P.M."/>
            <person name="Cullen D."/>
            <person name="Dalman K."/>
            <person name="Deflorio G."/>
            <person name="van Diepen L.T."/>
            <person name="Dunand C."/>
            <person name="Duplessis S."/>
            <person name="Durling M."/>
            <person name="Gonthier P."/>
            <person name="Grimwood J."/>
            <person name="Fossdal C.G."/>
            <person name="Hansson D."/>
            <person name="Henrissat B."/>
            <person name="Hietala A."/>
            <person name="Himmelstrand K."/>
            <person name="Hoffmeister D."/>
            <person name="Hogberg N."/>
            <person name="James T.Y."/>
            <person name="Karlsson M."/>
            <person name="Kohler A."/>
            <person name="Kues U."/>
            <person name="Lee Y.H."/>
            <person name="Lin Y.C."/>
            <person name="Lind M."/>
            <person name="Lindquist E."/>
            <person name="Lombard V."/>
            <person name="Lucas S."/>
            <person name="Lunden K."/>
            <person name="Morin E."/>
            <person name="Murat C."/>
            <person name="Park J."/>
            <person name="Raffaello T."/>
            <person name="Rouze P."/>
            <person name="Salamov A."/>
            <person name="Schmutz J."/>
            <person name="Solheim H."/>
            <person name="Stahlberg J."/>
            <person name="Velez H."/>
            <person name="de Vries R.P."/>
            <person name="Wiebenga A."/>
            <person name="Woodward S."/>
            <person name="Yakovlev I."/>
            <person name="Garbelotto M."/>
            <person name="Martin F."/>
            <person name="Grigoriev I.V."/>
            <person name="Stenlid J."/>
        </authorList>
    </citation>
    <scope>NUCLEOTIDE SEQUENCE [LARGE SCALE GENOMIC DNA]</scope>
    <source>
        <strain evidence="1 2">TC 32-1</strain>
    </source>
</reference>
<gene>
    <name evidence="1" type="ORF">HETIRDRAFT_438307</name>
</gene>
<dbReference type="GeneID" id="20675039"/>
<dbReference type="Proteomes" id="UP000030671">
    <property type="component" value="Unassembled WGS sequence"/>
</dbReference>
<dbReference type="AlphaFoldDB" id="W4KI52"/>
<dbReference type="InParanoid" id="W4KI52"/>
<dbReference type="EMBL" id="KI925455">
    <property type="protein sequence ID" value="ETW85522.1"/>
    <property type="molecule type" value="Genomic_DNA"/>
</dbReference>
<dbReference type="KEGG" id="hir:HETIRDRAFT_438307"/>
<organism evidence="1 2">
    <name type="scientific">Heterobasidion irregulare (strain TC 32-1)</name>
    <dbReference type="NCBI Taxonomy" id="747525"/>
    <lineage>
        <taxon>Eukaryota</taxon>
        <taxon>Fungi</taxon>
        <taxon>Dikarya</taxon>
        <taxon>Basidiomycota</taxon>
        <taxon>Agaricomycotina</taxon>
        <taxon>Agaricomycetes</taxon>
        <taxon>Russulales</taxon>
        <taxon>Bondarzewiaceae</taxon>
        <taxon>Heterobasidion</taxon>
        <taxon>Heterobasidion annosum species complex</taxon>
    </lineage>
</organism>
<keyword evidence="2" id="KW-1185">Reference proteome</keyword>
<sequence length="104" mass="11795">MVACIDCSTLFDTPVFPPRKVSLPYALLHSFEDKIADEDLALSLNSPMLEWPSFFISFFTSQFAACFFFSASFDSSFLPSSLYLCIHKQGCKKWPTNIIDGFTR</sequence>
<feature type="non-terminal residue" evidence="1">
    <location>
        <position position="104"/>
    </location>
</feature>
<evidence type="ECO:0000313" key="2">
    <source>
        <dbReference type="Proteomes" id="UP000030671"/>
    </source>
</evidence>
<accession>W4KI52</accession>
<protein>
    <submittedName>
        <fullName evidence="1">Uncharacterized protein</fullName>
    </submittedName>
</protein>
<name>W4KI52_HETIT</name>
<dbReference type="OrthoDB" id="2017782at2759"/>
<evidence type="ECO:0000313" key="1">
    <source>
        <dbReference type="EMBL" id="ETW85522.1"/>
    </source>
</evidence>
<dbReference type="RefSeq" id="XP_009542374.1">
    <property type="nucleotide sequence ID" value="XM_009544079.1"/>
</dbReference>
<dbReference type="HOGENOM" id="CLU_2256423_0_0_1"/>
<proteinExistence type="predicted"/>